<feature type="domain" description="Multidrug resistance protein MdtA-like barrel-sandwich hybrid" evidence="3">
    <location>
        <begin position="41"/>
        <end position="223"/>
    </location>
</feature>
<sequence length="353" mass="37827">MKTTIRLVGLLAVLLFAWYLLADRQTPFTSNARVKAVITPIVPQVSGIVTEISAANGEFVTPGTVLARIDQRPYEIARDRAQAELQNALQQIGAGSAQVEGAQAKVSRAAADLENIRLQTARVFEMEKKGLVAAARGDDARARLAEAESTLTGAEADLDRAREQLGPAGEDNPGVRQALAALADAELKLEWTALHAPAAGVVSNLDIAPGAYAAAGKPLMTFVDSENVWIEAYMTENNLGLMSPGDRAEIVLDIHPGRVFEGRVESFSGAASVGSKGSDGLSSPPRNSGWMRDPQRFPVRIVMPGYEKAEIGDDISLQLNGQADVIVYTGRNALLNLAGKWYIRLASWLSYAY</sequence>
<evidence type="ECO:0000256" key="2">
    <source>
        <dbReference type="SAM" id="MobiDB-lite"/>
    </source>
</evidence>
<protein>
    <submittedName>
        <fullName evidence="5">Multidrug resistance efflux pump</fullName>
    </submittedName>
</protein>
<gene>
    <name evidence="5" type="ORF">SAMN04488026_100177</name>
</gene>
<reference evidence="5 6" key="1">
    <citation type="submission" date="2016-10" db="EMBL/GenBank/DDBJ databases">
        <authorList>
            <person name="de Groot N.N."/>
        </authorList>
    </citation>
    <scope>NUCLEOTIDE SEQUENCE [LARGE SCALE GENOMIC DNA]</scope>
    <source>
        <strain evidence="5 6">DSM 25294</strain>
    </source>
</reference>
<feature type="domain" description="p-hydroxybenzoic acid efflux pump subunit AaeA-like beta-barrel" evidence="4">
    <location>
        <begin position="229"/>
        <end position="304"/>
    </location>
</feature>
<dbReference type="OrthoDB" id="9811754at2"/>
<evidence type="ECO:0000313" key="5">
    <source>
        <dbReference type="EMBL" id="SDI20119.1"/>
    </source>
</evidence>
<dbReference type="Gene3D" id="2.40.30.170">
    <property type="match status" value="1"/>
</dbReference>
<accession>A0A1G8IMC5</accession>
<dbReference type="InterPro" id="IPR050739">
    <property type="entry name" value="MFP"/>
</dbReference>
<evidence type="ECO:0000259" key="3">
    <source>
        <dbReference type="Pfam" id="PF25917"/>
    </source>
</evidence>
<evidence type="ECO:0000256" key="1">
    <source>
        <dbReference type="SAM" id="Coils"/>
    </source>
</evidence>
<organism evidence="5 6">
    <name type="scientific">Aliiruegeria lutimaris</name>
    <dbReference type="NCBI Taxonomy" id="571298"/>
    <lineage>
        <taxon>Bacteria</taxon>
        <taxon>Pseudomonadati</taxon>
        <taxon>Pseudomonadota</taxon>
        <taxon>Alphaproteobacteria</taxon>
        <taxon>Rhodobacterales</taxon>
        <taxon>Roseobacteraceae</taxon>
        <taxon>Aliiruegeria</taxon>
    </lineage>
</organism>
<evidence type="ECO:0000313" key="6">
    <source>
        <dbReference type="Proteomes" id="UP000199382"/>
    </source>
</evidence>
<dbReference type="SUPFAM" id="SSF111369">
    <property type="entry name" value="HlyD-like secretion proteins"/>
    <property type="match status" value="1"/>
</dbReference>
<proteinExistence type="predicted"/>
<dbReference type="Pfam" id="PF25917">
    <property type="entry name" value="BSH_RND"/>
    <property type="match status" value="1"/>
</dbReference>
<name>A0A1G8IMC5_9RHOB</name>
<evidence type="ECO:0000259" key="4">
    <source>
        <dbReference type="Pfam" id="PF25963"/>
    </source>
</evidence>
<dbReference type="RefSeq" id="WP_093147193.1">
    <property type="nucleotide sequence ID" value="NZ_FNEK01000001.1"/>
</dbReference>
<dbReference type="PANTHER" id="PTHR30386">
    <property type="entry name" value="MEMBRANE FUSION SUBUNIT OF EMRAB-TOLC MULTIDRUG EFFLUX PUMP"/>
    <property type="match status" value="1"/>
</dbReference>
<dbReference type="InterPro" id="IPR058634">
    <property type="entry name" value="AaeA-lik-b-barrel"/>
</dbReference>
<keyword evidence="1" id="KW-0175">Coiled coil</keyword>
<dbReference type="InterPro" id="IPR058625">
    <property type="entry name" value="MdtA-like_BSH"/>
</dbReference>
<dbReference type="EMBL" id="FNEK01000001">
    <property type="protein sequence ID" value="SDI20119.1"/>
    <property type="molecule type" value="Genomic_DNA"/>
</dbReference>
<dbReference type="AlphaFoldDB" id="A0A1G8IMC5"/>
<keyword evidence="6" id="KW-1185">Reference proteome</keyword>
<dbReference type="STRING" id="571298.SAMN04488026_100177"/>
<dbReference type="Gene3D" id="1.10.287.470">
    <property type="entry name" value="Helix hairpin bin"/>
    <property type="match status" value="1"/>
</dbReference>
<dbReference type="Gene3D" id="2.40.50.100">
    <property type="match status" value="1"/>
</dbReference>
<feature type="coiled-coil region" evidence="1">
    <location>
        <begin position="99"/>
        <end position="164"/>
    </location>
</feature>
<dbReference type="Pfam" id="PF25963">
    <property type="entry name" value="Beta-barrel_AAEA"/>
    <property type="match status" value="1"/>
</dbReference>
<feature type="region of interest" description="Disordered" evidence="2">
    <location>
        <begin position="269"/>
        <end position="292"/>
    </location>
</feature>
<dbReference type="Proteomes" id="UP000199382">
    <property type="component" value="Unassembled WGS sequence"/>
</dbReference>